<comment type="caution">
    <text evidence="3">The sequence shown here is derived from an EMBL/GenBank/DDBJ whole genome shotgun (WGS) entry which is preliminary data.</text>
</comment>
<dbReference type="SUPFAM" id="SSF55073">
    <property type="entry name" value="Nucleotide cyclase"/>
    <property type="match status" value="1"/>
</dbReference>
<dbReference type="PROSITE" id="PS50887">
    <property type="entry name" value="GGDEF"/>
    <property type="match status" value="1"/>
</dbReference>
<feature type="transmembrane region" description="Helical" evidence="1">
    <location>
        <begin position="151"/>
        <end position="170"/>
    </location>
</feature>
<dbReference type="GO" id="GO:0043709">
    <property type="term" value="P:cell adhesion involved in single-species biofilm formation"/>
    <property type="evidence" value="ECO:0007669"/>
    <property type="project" value="TreeGrafter"/>
</dbReference>
<evidence type="ECO:0000313" key="3">
    <source>
        <dbReference type="EMBL" id="MCD5312461.1"/>
    </source>
</evidence>
<name>A0A9X1SUH8_9ACTN</name>
<feature type="transmembrane region" description="Helical" evidence="1">
    <location>
        <begin position="51"/>
        <end position="67"/>
    </location>
</feature>
<evidence type="ECO:0000256" key="1">
    <source>
        <dbReference type="SAM" id="Phobius"/>
    </source>
</evidence>
<dbReference type="CDD" id="cd01949">
    <property type="entry name" value="GGDEF"/>
    <property type="match status" value="1"/>
</dbReference>
<feature type="transmembrane region" description="Helical" evidence="1">
    <location>
        <begin position="119"/>
        <end position="139"/>
    </location>
</feature>
<gene>
    <name evidence="3" type="ORF">LR394_16255</name>
</gene>
<dbReference type="GO" id="GO:0005886">
    <property type="term" value="C:plasma membrane"/>
    <property type="evidence" value="ECO:0007669"/>
    <property type="project" value="TreeGrafter"/>
</dbReference>
<organism evidence="3 4">
    <name type="scientific">Kineosporia babensis</name>
    <dbReference type="NCBI Taxonomy" id="499548"/>
    <lineage>
        <taxon>Bacteria</taxon>
        <taxon>Bacillati</taxon>
        <taxon>Actinomycetota</taxon>
        <taxon>Actinomycetes</taxon>
        <taxon>Kineosporiales</taxon>
        <taxon>Kineosporiaceae</taxon>
        <taxon>Kineosporia</taxon>
    </lineage>
</organism>
<feature type="transmembrane region" description="Helical" evidence="1">
    <location>
        <begin position="26"/>
        <end position="45"/>
    </location>
</feature>
<dbReference type="PANTHER" id="PTHR45138:SF9">
    <property type="entry name" value="DIGUANYLATE CYCLASE DGCM-RELATED"/>
    <property type="match status" value="1"/>
</dbReference>
<reference evidence="3" key="1">
    <citation type="submission" date="2021-11" db="EMBL/GenBank/DDBJ databases">
        <title>Streptomyces corallinus and Kineosporia corallina sp. nov., two new coral-derived marine actinobacteria.</title>
        <authorList>
            <person name="Buangrab K."/>
            <person name="Sutthacheep M."/>
            <person name="Yeemin T."/>
            <person name="Harunari E."/>
            <person name="Igarashi Y."/>
            <person name="Sripreechasak P."/>
            <person name="Kanchanasin P."/>
            <person name="Tanasupawat S."/>
            <person name="Phongsopitanun W."/>
        </authorList>
    </citation>
    <scope>NUCLEOTIDE SEQUENCE</scope>
    <source>
        <strain evidence="3">JCM 31032</strain>
    </source>
</reference>
<dbReference type="InterPro" id="IPR029787">
    <property type="entry name" value="Nucleotide_cyclase"/>
</dbReference>
<evidence type="ECO:0000313" key="4">
    <source>
        <dbReference type="Proteomes" id="UP001138997"/>
    </source>
</evidence>
<dbReference type="PANTHER" id="PTHR45138">
    <property type="entry name" value="REGULATORY COMPONENTS OF SENSORY TRANSDUCTION SYSTEM"/>
    <property type="match status" value="1"/>
</dbReference>
<dbReference type="RefSeq" id="WP_231442703.1">
    <property type="nucleotide sequence ID" value="NZ_JAJOMB010000008.1"/>
</dbReference>
<proteinExistence type="predicted"/>
<keyword evidence="1" id="KW-0812">Transmembrane</keyword>
<dbReference type="Pfam" id="PF00990">
    <property type="entry name" value="GGDEF"/>
    <property type="match status" value="1"/>
</dbReference>
<dbReference type="InterPro" id="IPR050469">
    <property type="entry name" value="Diguanylate_Cyclase"/>
</dbReference>
<dbReference type="GO" id="GO:1902201">
    <property type="term" value="P:negative regulation of bacterial-type flagellum-dependent cell motility"/>
    <property type="evidence" value="ECO:0007669"/>
    <property type="project" value="TreeGrafter"/>
</dbReference>
<dbReference type="AlphaFoldDB" id="A0A9X1SUH8"/>
<dbReference type="Gene3D" id="3.30.70.270">
    <property type="match status" value="1"/>
</dbReference>
<feature type="domain" description="GGDEF" evidence="2">
    <location>
        <begin position="342"/>
        <end position="473"/>
    </location>
</feature>
<dbReference type="EMBL" id="JAJOMB010000008">
    <property type="protein sequence ID" value="MCD5312461.1"/>
    <property type="molecule type" value="Genomic_DNA"/>
</dbReference>
<dbReference type="NCBIfam" id="TIGR00254">
    <property type="entry name" value="GGDEF"/>
    <property type="match status" value="1"/>
</dbReference>
<dbReference type="InterPro" id="IPR000160">
    <property type="entry name" value="GGDEF_dom"/>
</dbReference>
<dbReference type="SMART" id="SM00267">
    <property type="entry name" value="GGDEF"/>
    <property type="match status" value="1"/>
</dbReference>
<dbReference type="Proteomes" id="UP001138997">
    <property type="component" value="Unassembled WGS sequence"/>
</dbReference>
<feature type="transmembrane region" description="Helical" evidence="1">
    <location>
        <begin position="79"/>
        <end position="107"/>
    </location>
</feature>
<dbReference type="InterPro" id="IPR043128">
    <property type="entry name" value="Rev_trsase/Diguanyl_cyclase"/>
</dbReference>
<sequence>MDDVREADRSWWRIPPRDEAEARVRWIGLAVVLSTVLTCAPPLIARAEPRPLMIVLLAVLTASLLIGRRTGRVPVAMDVLDALCFTLVLMISAIPLVGFGIGFQTIWYRCLYSSGARNLLRALLFLFAYSAGPVLWWNVQAQPNPDIFTTALTAGFFTTVSLSIFGWQLAESINAREFSSRRERLIAETGTRLLGATDGERIRQTGWQALESLASFTPGLRVARLIRTSDGLNLDRTTGFPHPPPPGLTSIDRVSELDGGCGWEVLAYDEIPDVSIALGHPGRVPPDVVSTAGSILNQVVLAHRNSETHAELVTQALTDPLTGLANRQGFTEATARLLSGTGDLSVMFIDLDDFKDVNDNLGHAAGDDLLVRVAAMLRSLVRDNDVVARLGGDEFAVLLKGIDERTAGHIAERIVLGLSTLTSGPAGQYAIGASIGLVHSDAQISLPELLVRADVAMYRAKAQGKGRMQTWQPELSPHSELLGRA</sequence>
<dbReference type="FunFam" id="3.30.70.270:FF:000001">
    <property type="entry name" value="Diguanylate cyclase domain protein"/>
    <property type="match status" value="1"/>
</dbReference>
<keyword evidence="4" id="KW-1185">Reference proteome</keyword>
<keyword evidence="1" id="KW-0472">Membrane</keyword>
<evidence type="ECO:0000259" key="2">
    <source>
        <dbReference type="PROSITE" id="PS50887"/>
    </source>
</evidence>
<keyword evidence="1" id="KW-1133">Transmembrane helix</keyword>
<protein>
    <submittedName>
        <fullName evidence="3">GGDEF domain-containing protein</fullName>
    </submittedName>
</protein>
<dbReference type="GO" id="GO:0052621">
    <property type="term" value="F:diguanylate cyclase activity"/>
    <property type="evidence" value="ECO:0007669"/>
    <property type="project" value="TreeGrafter"/>
</dbReference>
<accession>A0A9X1SUH8</accession>